<reference evidence="3 4" key="1">
    <citation type="submission" date="2014-04" db="EMBL/GenBank/DDBJ databases">
        <authorList>
            <consortium name="DOE Joint Genome Institute"/>
            <person name="Kuo A."/>
            <person name="Kohler A."/>
            <person name="Nagy L.G."/>
            <person name="Floudas D."/>
            <person name="Copeland A."/>
            <person name="Barry K.W."/>
            <person name="Cichocki N."/>
            <person name="Veneault-Fourrey C."/>
            <person name="LaButti K."/>
            <person name="Lindquist E.A."/>
            <person name="Lipzen A."/>
            <person name="Lundell T."/>
            <person name="Morin E."/>
            <person name="Murat C."/>
            <person name="Sun H."/>
            <person name="Tunlid A."/>
            <person name="Henrissat B."/>
            <person name="Grigoriev I.V."/>
            <person name="Hibbett D.S."/>
            <person name="Martin F."/>
            <person name="Nordberg H.P."/>
            <person name="Cantor M.N."/>
            <person name="Hua S.X."/>
        </authorList>
    </citation>
    <scope>NUCLEOTIDE SEQUENCE [LARGE SCALE GENOMIC DNA]</scope>
    <source>
        <strain evidence="3 4">LaAM-08-1</strain>
    </source>
</reference>
<dbReference type="SMART" id="SM00516">
    <property type="entry name" value="SEC14"/>
    <property type="match status" value="1"/>
</dbReference>
<keyword evidence="1" id="KW-0472">Membrane</keyword>
<keyword evidence="1" id="KW-1133">Transmembrane helix</keyword>
<name>A0A0C9XXX3_9AGAR</name>
<protein>
    <recommendedName>
        <fullName evidence="2">CRAL-TRIO domain-containing protein</fullName>
    </recommendedName>
</protein>
<dbReference type="CDD" id="cd00170">
    <property type="entry name" value="SEC14"/>
    <property type="match status" value="1"/>
</dbReference>
<reference evidence="4" key="2">
    <citation type="submission" date="2015-01" db="EMBL/GenBank/DDBJ databases">
        <title>Evolutionary Origins and Diversification of the Mycorrhizal Mutualists.</title>
        <authorList>
            <consortium name="DOE Joint Genome Institute"/>
            <consortium name="Mycorrhizal Genomics Consortium"/>
            <person name="Kohler A."/>
            <person name="Kuo A."/>
            <person name="Nagy L.G."/>
            <person name="Floudas D."/>
            <person name="Copeland A."/>
            <person name="Barry K.W."/>
            <person name="Cichocki N."/>
            <person name="Veneault-Fourrey C."/>
            <person name="LaButti K."/>
            <person name="Lindquist E.A."/>
            <person name="Lipzen A."/>
            <person name="Lundell T."/>
            <person name="Morin E."/>
            <person name="Murat C."/>
            <person name="Riley R."/>
            <person name="Ohm R."/>
            <person name="Sun H."/>
            <person name="Tunlid A."/>
            <person name="Henrissat B."/>
            <person name="Grigoriev I.V."/>
            <person name="Hibbett D.S."/>
            <person name="Martin F."/>
        </authorList>
    </citation>
    <scope>NUCLEOTIDE SEQUENCE [LARGE SCALE GENOMIC DNA]</scope>
    <source>
        <strain evidence="4">LaAM-08-1</strain>
    </source>
</reference>
<accession>A0A0C9XXX3</accession>
<dbReference type="SUPFAM" id="SSF52087">
    <property type="entry name" value="CRAL/TRIO domain"/>
    <property type="match status" value="1"/>
</dbReference>
<feature type="domain" description="CRAL-TRIO" evidence="2">
    <location>
        <begin position="95"/>
        <end position="261"/>
    </location>
</feature>
<dbReference type="PANTHER" id="PTHR46590">
    <property type="entry name" value="PHOSPHATIDYLINOSITOL TRANSFER PROTEIN CSR1-RELATED"/>
    <property type="match status" value="1"/>
</dbReference>
<dbReference type="Proteomes" id="UP000054477">
    <property type="component" value="Unassembled WGS sequence"/>
</dbReference>
<keyword evidence="1" id="KW-0812">Transmembrane</keyword>
<dbReference type="Pfam" id="PF00650">
    <property type="entry name" value="CRAL_TRIO"/>
    <property type="match status" value="1"/>
</dbReference>
<evidence type="ECO:0000313" key="3">
    <source>
        <dbReference type="EMBL" id="KIK09841.1"/>
    </source>
</evidence>
<keyword evidence="4" id="KW-1185">Reference proteome</keyword>
<dbReference type="OrthoDB" id="75724at2759"/>
<proteinExistence type="predicted"/>
<dbReference type="InterPro" id="IPR052432">
    <property type="entry name" value="PITP/CRAL-TRIO"/>
</dbReference>
<evidence type="ECO:0000313" key="4">
    <source>
        <dbReference type="Proteomes" id="UP000054477"/>
    </source>
</evidence>
<evidence type="ECO:0000256" key="1">
    <source>
        <dbReference type="SAM" id="Phobius"/>
    </source>
</evidence>
<dbReference type="InterPro" id="IPR001251">
    <property type="entry name" value="CRAL-TRIO_dom"/>
</dbReference>
<dbReference type="EMBL" id="KN838537">
    <property type="protein sequence ID" value="KIK09841.1"/>
    <property type="molecule type" value="Genomic_DNA"/>
</dbReference>
<dbReference type="STRING" id="1095629.A0A0C9XXX3"/>
<dbReference type="PANTHER" id="PTHR46590:SF4">
    <property type="entry name" value="CRAL-TRIO DOMAIN-CONTAINING PROTEIN"/>
    <property type="match status" value="1"/>
</dbReference>
<dbReference type="AlphaFoldDB" id="A0A0C9XXX3"/>
<organism evidence="3 4">
    <name type="scientific">Laccaria amethystina LaAM-08-1</name>
    <dbReference type="NCBI Taxonomy" id="1095629"/>
    <lineage>
        <taxon>Eukaryota</taxon>
        <taxon>Fungi</taxon>
        <taxon>Dikarya</taxon>
        <taxon>Basidiomycota</taxon>
        <taxon>Agaricomycotina</taxon>
        <taxon>Agaricomycetes</taxon>
        <taxon>Agaricomycetidae</taxon>
        <taxon>Agaricales</taxon>
        <taxon>Agaricineae</taxon>
        <taxon>Hydnangiaceae</taxon>
        <taxon>Laccaria</taxon>
    </lineage>
</organism>
<gene>
    <name evidence="3" type="ORF">K443DRAFT_302229</name>
</gene>
<evidence type="ECO:0000259" key="2">
    <source>
        <dbReference type="PROSITE" id="PS50191"/>
    </source>
</evidence>
<dbReference type="Gene3D" id="3.40.525.10">
    <property type="entry name" value="CRAL-TRIO lipid binding domain"/>
    <property type="match status" value="1"/>
</dbReference>
<dbReference type="PROSITE" id="PS50191">
    <property type="entry name" value="CRAL_TRIO"/>
    <property type="match status" value="1"/>
</dbReference>
<dbReference type="InterPro" id="IPR036865">
    <property type="entry name" value="CRAL-TRIO_dom_sf"/>
</dbReference>
<sequence>MDIYERLRANRDKLLETYRTNLEETRNLQATLIRDILPSVTGELNLSPDATEWAREWLSDTSSIFRIARRNKFTTSFALESIRKNLVWRLSTLWPPVAPIDLPNVHILPPHARDPFGRPTIVVEVMEFTEGFEVQKRLIFQVFEQCRQHLQDLHNSSGANEEPPLQVIVLCDLKKVSYQSLRLDVLTWTLREVIPRFPGMLAGVFMLNYSWAHSGVWSVVKHLLPEAALSRVFFPTQAQLISYFTPSALPEEYGGSLLSLIDTEGPSRTGEGPSPLHSVLPNSEPIPSTATKSFVSSISPTSLLNPFFGYPVSSSSSSSRSPSFPHGRRRKRDLARTLILLLWLRWRSHITFGLCLIALALTIKLVIRKRRIGSLGNFLNGANNIPNRWHGTWKTRV</sequence>
<dbReference type="HOGENOM" id="CLU_037648_0_0_1"/>
<feature type="transmembrane region" description="Helical" evidence="1">
    <location>
        <begin position="346"/>
        <end position="367"/>
    </location>
</feature>